<protein>
    <submittedName>
        <fullName evidence="1">Uncharacterized protein</fullName>
    </submittedName>
</protein>
<name>A0A0F8W8T7_9ZZZZ</name>
<comment type="caution">
    <text evidence="1">The sequence shown here is derived from an EMBL/GenBank/DDBJ whole genome shotgun (WGS) entry which is preliminary data.</text>
</comment>
<feature type="non-terminal residue" evidence="1">
    <location>
        <position position="1"/>
    </location>
</feature>
<gene>
    <name evidence="1" type="ORF">LCGC14_3096860</name>
</gene>
<organism evidence="1">
    <name type="scientific">marine sediment metagenome</name>
    <dbReference type="NCBI Taxonomy" id="412755"/>
    <lineage>
        <taxon>unclassified sequences</taxon>
        <taxon>metagenomes</taxon>
        <taxon>ecological metagenomes</taxon>
    </lineage>
</organism>
<accession>A0A0F8W8T7</accession>
<sequence>RVGQGNGGSCQIQAGSRMKEVKIEIDYPGSDKAVMTIWEILKFLYSLGLCLKDKVMFSIRQSLKINWSIVIFNPIKVMNNPTSGHRFIVGSFPNKQMFIDIALAIRPAMFRLRYSYIAIDIFAATTFPKRRCVTFWKLLLRFLACSPSINQSTVCTSGSLVRYFSTTIKAIMRVGLSPFPHRYCTFGGAISSFHNRIITLPNRYCQVQDRLDMK</sequence>
<reference evidence="1" key="1">
    <citation type="journal article" date="2015" name="Nature">
        <title>Complex archaea that bridge the gap between prokaryotes and eukaryotes.</title>
        <authorList>
            <person name="Spang A."/>
            <person name="Saw J.H."/>
            <person name="Jorgensen S.L."/>
            <person name="Zaremba-Niedzwiedzka K."/>
            <person name="Martijn J."/>
            <person name="Lind A.E."/>
            <person name="van Eijk R."/>
            <person name="Schleper C."/>
            <person name="Guy L."/>
            <person name="Ettema T.J."/>
        </authorList>
    </citation>
    <scope>NUCLEOTIDE SEQUENCE</scope>
</reference>
<dbReference type="AlphaFoldDB" id="A0A0F8W8T7"/>
<proteinExistence type="predicted"/>
<dbReference type="EMBL" id="LAZR01066612">
    <property type="protein sequence ID" value="KKK53232.1"/>
    <property type="molecule type" value="Genomic_DNA"/>
</dbReference>
<evidence type="ECO:0000313" key="1">
    <source>
        <dbReference type="EMBL" id="KKK53232.1"/>
    </source>
</evidence>